<evidence type="ECO:0000256" key="5">
    <source>
        <dbReference type="ARBA" id="ARBA00022989"/>
    </source>
</evidence>
<dbReference type="Proteomes" id="UP001501265">
    <property type="component" value="Unassembled WGS sequence"/>
</dbReference>
<evidence type="ECO:0000256" key="7">
    <source>
        <dbReference type="ARBA" id="ARBA00023136"/>
    </source>
</evidence>
<gene>
    <name evidence="13" type="ORF">GCM10023220_24510</name>
</gene>
<evidence type="ECO:0000256" key="9">
    <source>
        <dbReference type="ARBA" id="ARBA00029829"/>
    </source>
</evidence>
<proteinExistence type="predicted"/>
<reference evidence="14" key="1">
    <citation type="journal article" date="2019" name="Int. J. Syst. Evol. Microbiol.">
        <title>The Global Catalogue of Microorganisms (GCM) 10K type strain sequencing project: providing services to taxonomists for standard genome sequencing and annotation.</title>
        <authorList>
            <consortium name="The Broad Institute Genomics Platform"/>
            <consortium name="The Broad Institute Genome Sequencing Center for Infectious Disease"/>
            <person name="Wu L."/>
            <person name="Ma J."/>
        </authorList>
    </citation>
    <scope>NUCLEOTIDE SEQUENCE [LARGE SCALE GENOMIC DNA]</scope>
    <source>
        <strain evidence="14">JCM 18081</strain>
    </source>
</reference>
<dbReference type="InterPro" id="IPR018764">
    <property type="entry name" value="RskA_C"/>
</dbReference>
<feature type="domain" description="Anti-sigma K factor RskA C-terminal" evidence="11">
    <location>
        <begin position="99"/>
        <end position="241"/>
    </location>
</feature>
<evidence type="ECO:0000256" key="2">
    <source>
        <dbReference type="ARBA" id="ARBA00004236"/>
    </source>
</evidence>
<evidence type="ECO:0000256" key="4">
    <source>
        <dbReference type="ARBA" id="ARBA00022692"/>
    </source>
</evidence>
<dbReference type="InterPro" id="IPR053877">
    <property type="entry name" value="RskA_N"/>
</dbReference>
<dbReference type="EMBL" id="BAABIG010000022">
    <property type="protein sequence ID" value="GAA4796678.1"/>
    <property type="molecule type" value="Genomic_DNA"/>
</dbReference>
<name>A0ABP9BLP5_9ACTN</name>
<evidence type="ECO:0000259" key="11">
    <source>
        <dbReference type="Pfam" id="PF10099"/>
    </source>
</evidence>
<feature type="domain" description="Anti-sigma-K factor RskA N-terminal" evidence="12">
    <location>
        <begin position="10"/>
        <end position="47"/>
    </location>
</feature>
<evidence type="ECO:0000256" key="8">
    <source>
        <dbReference type="ARBA" id="ARBA00023163"/>
    </source>
</evidence>
<evidence type="ECO:0000256" key="1">
    <source>
        <dbReference type="ARBA" id="ARBA00004167"/>
    </source>
</evidence>
<keyword evidence="5" id="KW-1133">Transmembrane helix</keyword>
<evidence type="ECO:0000256" key="6">
    <source>
        <dbReference type="ARBA" id="ARBA00023015"/>
    </source>
</evidence>
<protein>
    <recommendedName>
        <fullName evidence="10">Regulator of SigK</fullName>
    </recommendedName>
    <alternativeName>
        <fullName evidence="9">Sigma-K anti-sigma factor RskA</fullName>
    </alternativeName>
</protein>
<evidence type="ECO:0000313" key="14">
    <source>
        <dbReference type="Proteomes" id="UP001501265"/>
    </source>
</evidence>
<keyword evidence="14" id="KW-1185">Reference proteome</keyword>
<dbReference type="RefSeq" id="WP_345619432.1">
    <property type="nucleotide sequence ID" value="NZ_BAABIG010000022.1"/>
</dbReference>
<dbReference type="InterPro" id="IPR051474">
    <property type="entry name" value="Anti-sigma-K/W_factor"/>
</dbReference>
<evidence type="ECO:0000313" key="13">
    <source>
        <dbReference type="EMBL" id="GAA4796678.1"/>
    </source>
</evidence>
<keyword evidence="4" id="KW-0812">Transmembrane</keyword>
<comment type="caution">
    <text evidence="13">The sequence shown here is derived from an EMBL/GenBank/DDBJ whole genome shotgun (WGS) entry which is preliminary data.</text>
</comment>
<keyword evidence="6" id="KW-0805">Transcription regulation</keyword>
<dbReference type="Pfam" id="PF10099">
    <property type="entry name" value="RskA_C"/>
    <property type="match status" value="1"/>
</dbReference>
<dbReference type="PANTHER" id="PTHR37461">
    <property type="entry name" value="ANTI-SIGMA-K FACTOR RSKA"/>
    <property type="match status" value="1"/>
</dbReference>
<dbReference type="Gene3D" id="1.10.10.1320">
    <property type="entry name" value="Anti-sigma factor, zinc-finger domain"/>
    <property type="match status" value="1"/>
</dbReference>
<dbReference type="Pfam" id="PF22618">
    <property type="entry name" value="RskA_N"/>
    <property type="match status" value="1"/>
</dbReference>
<dbReference type="PANTHER" id="PTHR37461:SF1">
    <property type="entry name" value="ANTI-SIGMA-K FACTOR RSKA"/>
    <property type="match status" value="1"/>
</dbReference>
<organism evidence="13 14">
    <name type="scientific">Streptomyces ziwulingensis</name>
    <dbReference type="NCBI Taxonomy" id="1045501"/>
    <lineage>
        <taxon>Bacteria</taxon>
        <taxon>Bacillati</taxon>
        <taxon>Actinomycetota</taxon>
        <taxon>Actinomycetes</taxon>
        <taxon>Kitasatosporales</taxon>
        <taxon>Streptomycetaceae</taxon>
        <taxon>Streptomyces</taxon>
    </lineage>
</organism>
<evidence type="ECO:0000256" key="10">
    <source>
        <dbReference type="ARBA" id="ARBA00030803"/>
    </source>
</evidence>
<evidence type="ECO:0000256" key="3">
    <source>
        <dbReference type="ARBA" id="ARBA00022475"/>
    </source>
</evidence>
<evidence type="ECO:0000259" key="12">
    <source>
        <dbReference type="Pfam" id="PF22618"/>
    </source>
</evidence>
<dbReference type="InterPro" id="IPR041916">
    <property type="entry name" value="Anti_sigma_zinc_sf"/>
</dbReference>
<accession>A0ABP9BLP5</accession>
<comment type="subcellular location">
    <subcellularLocation>
        <location evidence="2">Cell membrane</location>
    </subcellularLocation>
    <subcellularLocation>
        <location evidence="1">Membrane</location>
        <topology evidence="1">Single-pass membrane protein</topology>
    </subcellularLocation>
</comment>
<keyword evidence="7" id="KW-0472">Membrane</keyword>
<keyword evidence="3" id="KW-1003">Cell membrane</keyword>
<sequence length="249" mass="25879">MTTADTDPHTLTGAYALHALPDEERARFTRHLSTCGSCADEVAEFTATAAKLAVAVAVTPRPAMRQDVLRRVAAIRQLPPPTRPPRPAGTYRRRLPRLALAACMAVAAGLGGIAVREHGRAEDAATEAQQARQRTDELVAVLGAPDAASRRVPLDGGADATVVVSSARDKAVWMTSGLTAPPAGRVYQLWYDVDGTMRSAGLMDAGRTDRAVVLAGSANSASAVGITIEPAGGSTRPTTTPLALVTLPA</sequence>
<keyword evidence="8" id="KW-0804">Transcription</keyword>